<dbReference type="InterPro" id="IPR036779">
    <property type="entry name" value="LysM_dom_sf"/>
</dbReference>
<proteinExistence type="predicted"/>
<organism evidence="3 4">
    <name type="scientific">Aquimarina hainanensis</name>
    <dbReference type="NCBI Taxonomy" id="1578017"/>
    <lineage>
        <taxon>Bacteria</taxon>
        <taxon>Pseudomonadati</taxon>
        <taxon>Bacteroidota</taxon>
        <taxon>Flavobacteriia</taxon>
        <taxon>Flavobacteriales</taxon>
        <taxon>Flavobacteriaceae</taxon>
        <taxon>Aquimarina</taxon>
    </lineage>
</organism>
<keyword evidence="1" id="KW-0732">Signal</keyword>
<dbReference type="PANTHER" id="PTHR21666">
    <property type="entry name" value="PEPTIDASE-RELATED"/>
    <property type="match status" value="1"/>
</dbReference>
<dbReference type="RefSeq" id="WP_254884030.1">
    <property type="nucleotide sequence ID" value="NZ_JBHSJV010000001.1"/>
</dbReference>
<dbReference type="InterPro" id="IPR018392">
    <property type="entry name" value="LysM"/>
</dbReference>
<evidence type="ECO:0000313" key="3">
    <source>
        <dbReference type="EMBL" id="MFD2592938.1"/>
    </source>
</evidence>
<evidence type="ECO:0000256" key="1">
    <source>
        <dbReference type="SAM" id="SignalP"/>
    </source>
</evidence>
<feature type="domain" description="LysM" evidence="2">
    <location>
        <begin position="277"/>
        <end position="321"/>
    </location>
</feature>
<accession>A0ABW5NEF9</accession>
<dbReference type="Pfam" id="PF01551">
    <property type="entry name" value="Peptidase_M23"/>
    <property type="match status" value="1"/>
</dbReference>
<feature type="chain" id="PRO_5047345004" evidence="1">
    <location>
        <begin position="24"/>
        <end position="322"/>
    </location>
</feature>
<dbReference type="Gene3D" id="3.10.350.10">
    <property type="entry name" value="LysM domain"/>
    <property type="match status" value="1"/>
</dbReference>
<evidence type="ECO:0000259" key="2">
    <source>
        <dbReference type="PROSITE" id="PS51782"/>
    </source>
</evidence>
<dbReference type="PROSITE" id="PS51782">
    <property type="entry name" value="LYSM"/>
    <property type="match status" value="1"/>
</dbReference>
<dbReference type="SUPFAM" id="SSF51261">
    <property type="entry name" value="Duplicated hybrid motif"/>
    <property type="match status" value="1"/>
</dbReference>
<dbReference type="SMART" id="SM00257">
    <property type="entry name" value="LysM"/>
    <property type="match status" value="1"/>
</dbReference>
<dbReference type="SUPFAM" id="SSF54106">
    <property type="entry name" value="LysM domain"/>
    <property type="match status" value="1"/>
</dbReference>
<name>A0ABW5NEF9_9FLAO</name>
<dbReference type="CDD" id="cd12797">
    <property type="entry name" value="M23_peptidase"/>
    <property type="match status" value="1"/>
</dbReference>
<dbReference type="InterPro" id="IPR011055">
    <property type="entry name" value="Dup_hybrid_motif"/>
</dbReference>
<protein>
    <submittedName>
        <fullName evidence="3">Peptidoglycan DD-metalloendopeptidase family protein</fullName>
    </submittedName>
</protein>
<dbReference type="PANTHER" id="PTHR21666:SF270">
    <property type="entry name" value="MUREIN HYDROLASE ACTIVATOR ENVC"/>
    <property type="match status" value="1"/>
</dbReference>
<dbReference type="Pfam" id="PF01476">
    <property type="entry name" value="LysM"/>
    <property type="match status" value="1"/>
</dbReference>
<dbReference type="InterPro" id="IPR050570">
    <property type="entry name" value="Cell_wall_metabolism_enzyme"/>
</dbReference>
<reference evidence="4" key="1">
    <citation type="journal article" date="2019" name="Int. J. Syst. Evol. Microbiol.">
        <title>The Global Catalogue of Microorganisms (GCM) 10K type strain sequencing project: providing services to taxonomists for standard genome sequencing and annotation.</title>
        <authorList>
            <consortium name="The Broad Institute Genomics Platform"/>
            <consortium name="The Broad Institute Genome Sequencing Center for Infectious Disease"/>
            <person name="Wu L."/>
            <person name="Ma J."/>
        </authorList>
    </citation>
    <scope>NUCLEOTIDE SEQUENCE [LARGE SCALE GENOMIC DNA]</scope>
    <source>
        <strain evidence="4">KCTC 42423</strain>
    </source>
</reference>
<gene>
    <name evidence="3" type="ORF">ACFSTE_19020</name>
</gene>
<dbReference type="EMBL" id="JBHULX010000039">
    <property type="protein sequence ID" value="MFD2592938.1"/>
    <property type="molecule type" value="Genomic_DNA"/>
</dbReference>
<keyword evidence="4" id="KW-1185">Reference proteome</keyword>
<sequence>MKCCKKQLYVLSFLLLTQLGIQAQEIYNAVPIAYKPLTIEGSVIQMPIYKNKDIADWSNKYIAAEEKRVKSLYPEYDLLWNNESFNAYSHKEKVTYPIELNFEEETFAAPVDHVMYITSRYGWRRRRAHQGIDIDLVTGDNVRSILAGKVRYARYHSGHGKTVVIRHNNGLESVYAHLSEYDVKENDEVKKGQVIGKGGVSGNARGSHLHLEIRYHGISVNPEYFFDFTKKQSIRAKKIFVTKRWTNPRSHRSTRQSKIVVHESKDHIAQDIEEQKKIYIVKRGDTLSRIARKYHMNISEICRINSIRHNSVLSIGQQIIIY</sequence>
<comment type="caution">
    <text evidence="3">The sequence shown here is derived from an EMBL/GenBank/DDBJ whole genome shotgun (WGS) entry which is preliminary data.</text>
</comment>
<dbReference type="Gene3D" id="2.70.70.10">
    <property type="entry name" value="Glucose Permease (Domain IIA)"/>
    <property type="match status" value="1"/>
</dbReference>
<dbReference type="InterPro" id="IPR016047">
    <property type="entry name" value="M23ase_b-sheet_dom"/>
</dbReference>
<evidence type="ECO:0000313" key="4">
    <source>
        <dbReference type="Proteomes" id="UP001597459"/>
    </source>
</evidence>
<feature type="signal peptide" evidence="1">
    <location>
        <begin position="1"/>
        <end position="23"/>
    </location>
</feature>
<dbReference type="CDD" id="cd00118">
    <property type="entry name" value="LysM"/>
    <property type="match status" value="1"/>
</dbReference>
<dbReference type="Proteomes" id="UP001597459">
    <property type="component" value="Unassembled WGS sequence"/>
</dbReference>